<dbReference type="AlphaFoldDB" id="A0A934KI52"/>
<sequence>MNTGGASVDARASRIARVPGLRMTRWMVAGLAGGAAALLVTTSALADPLVSESFTHSTVSDPNFHIGGSNFTPCLTAGTNTSQTPVPGCALGTPDSDGAGTFRITDANLQEAGFILFNRAQPFTAGLTVDFDFFMYGGSTPPADGISFFLVDGATDLTKPGQPGGSLGYSTFGGMPGVNNGFLGVGLDEFGNFERDFFSGTGCTPTANVSGPNSVGIRGPGNGTAGYCLLATNSSLPGALHGGSIRSGALRRAHIVVDPSNLASPHVTLSIDFGSGLQQLLQTALPPNPPATYKFGFAGSTGSFTDVHEIRNLVSSTQQQLPQLALQKTHSGSFTAGGSGTFLISASISGSGGTERTPVTVNDPLPSGLTVASPPSGSGWDCSATVVGSTSASCTTAASQTAPIAAGTTLPLLSVPVSVAQNAPATETNVATVTSTDASNAPVSASDTVAIAPAAAVPESPATTLLPIFGVLGGLLIGAPVLRTRRDRRRLGANVR</sequence>
<protein>
    <recommendedName>
        <fullName evidence="4">DUF11 domain-containing protein</fullName>
    </recommendedName>
</protein>
<evidence type="ECO:0008006" key="4">
    <source>
        <dbReference type="Google" id="ProtNLM"/>
    </source>
</evidence>
<keyword evidence="1" id="KW-1133">Transmembrane helix</keyword>
<name>A0A934KI52_9BACT</name>
<evidence type="ECO:0000256" key="1">
    <source>
        <dbReference type="SAM" id="Phobius"/>
    </source>
</evidence>
<proteinExistence type="predicted"/>
<comment type="caution">
    <text evidence="2">The sequence shown here is derived from an EMBL/GenBank/DDBJ whole genome shotgun (WGS) entry which is preliminary data.</text>
</comment>
<evidence type="ECO:0000313" key="3">
    <source>
        <dbReference type="Proteomes" id="UP000614410"/>
    </source>
</evidence>
<reference evidence="2 3" key="1">
    <citation type="submission" date="2020-10" db="EMBL/GenBank/DDBJ databases">
        <title>Ca. Dormibacterota MAGs.</title>
        <authorList>
            <person name="Montgomery K."/>
        </authorList>
    </citation>
    <scope>NUCLEOTIDE SEQUENCE [LARGE SCALE GENOMIC DNA]</scope>
    <source>
        <strain evidence="2">Mitchell_Peninsula_5</strain>
    </source>
</reference>
<gene>
    <name evidence="2" type="ORF">JF887_02140</name>
</gene>
<dbReference type="SUPFAM" id="SSF49899">
    <property type="entry name" value="Concanavalin A-like lectins/glucanases"/>
    <property type="match status" value="1"/>
</dbReference>
<keyword evidence="1" id="KW-0812">Transmembrane</keyword>
<dbReference type="Proteomes" id="UP000614410">
    <property type="component" value="Unassembled WGS sequence"/>
</dbReference>
<dbReference type="Gene3D" id="2.60.120.200">
    <property type="match status" value="1"/>
</dbReference>
<feature type="transmembrane region" description="Helical" evidence="1">
    <location>
        <begin position="464"/>
        <end position="482"/>
    </location>
</feature>
<organism evidence="2 3">
    <name type="scientific">Candidatus Amunia macphersoniae</name>
    <dbReference type="NCBI Taxonomy" id="3127014"/>
    <lineage>
        <taxon>Bacteria</taxon>
        <taxon>Bacillati</taxon>
        <taxon>Candidatus Dormiibacterota</taxon>
        <taxon>Candidatus Dormibacteria</taxon>
        <taxon>Candidatus Aeolococcales</taxon>
        <taxon>Candidatus Aeolococcaceae</taxon>
        <taxon>Candidatus Amunia</taxon>
    </lineage>
</organism>
<dbReference type="EMBL" id="JAEKNN010000009">
    <property type="protein sequence ID" value="MBJ7608217.1"/>
    <property type="molecule type" value="Genomic_DNA"/>
</dbReference>
<evidence type="ECO:0000313" key="2">
    <source>
        <dbReference type="EMBL" id="MBJ7608217.1"/>
    </source>
</evidence>
<keyword evidence="1" id="KW-0472">Membrane</keyword>
<accession>A0A934KI52</accession>
<dbReference type="InterPro" id="IPR013320">
    <property type="entry name" value="ConA-like_dom_sf"/>
</dbReference>